<comment type="caution">
    <text evidence="3">Lacks conserved residue(s) required for the propagation of feature annotation.</text>
</comment>
<dbReference type="Gene3D" id="3.40.50.200">
    <property type="entry name" value="Peptidase S8/S53 domain"/>
    <property type="match status" value="1"/>
</dbReference>
<dbReference type="Proteomes" id="UP001597221">
    <property type="component" value="Unassembled WGS sequence"/>
</dbReference>
<dbReference type="PROSITE" id="PS51892">
    <property type="entry name" value="SUBTILASE"/>
    <property type="match status" value="1"/>
</dbReference>
<accession>A0ABW4HU91</accession>
<dbReference type="RefSeq" id="WP_379598126.1">
    <property type="nucleotide sequence ID" value="NZ_JBHUDE010000129.1"/>
</dbReference>
<dbReference type="SUPFAM" id="SSF52743">
    <property type="entry name" value="Subtilisin-like"/>
    <property type="match status" value="1"/>
</dbReference>
<evidence type="ECO:0000313" key="5">
    <source>
        <dbReference type="EMBL" id="MFD1608730.1"/>
    </source>
</evidence>
<sequence length="104" mass="11677">MTEKQIKLIPFTVESTEYQPNEIPRGVSMVNAPEIWEDNAGDDVVIAVIDTGVDAHHPELSGNIIGGYNFTIAVKDKYTIDTKELTSRICKKVERIFFNNIVHS</sequence>
<protein>
    <submittedName>
        <fullName evidence="5">S8 family serine peptidase</fullName>
    </submittedName>
</protein>
<reference evidence="6" key="1">
    <citation type="journal article" date="2019" name="Int. J. Syst. Evol. Microbiol.">
        <title>The Global Catalogue of Microorganisms (GCM) 10K type strain sequencing project: providing services to taxonomists for standard genome sequencing and annotation.</title>
        <authorList>
            <consortium name="The Broad Institute Genomics Platform"/>
            <consortium name="The Broad Institute Genome Sequencing Center for Infectious Disease"/>
            <person name="Wu L."/>
            <person name="Ma J."/>
        </authorList>
    </citation>
    <scope>NUCLEOTIDE SEQUENCE [LARGE SCALE GENOMIC DNA]</scope>
    <source>
        <strain evidence="6">CGMCC 1.12376</strain>
    </source>
</reference>
<comment type="caution">
    <text evidence="5">The sequence shown here is derived from an EMBL/GenBank/DDBJ whole genome shotgun (WGS) entry which is preliminary data.</text>
</comment>
<dbReference type="InterPro" id="IPR023827">
    <property type="entry name" value="Peptidase_S8_Asp-AS"/>
</dbReference>
<evidence type="ECO:0000256" key="2">
    <source>
        <dbReference type="ARBA" id="ARBA00022801"/>
    </source>
</evidence>
<dbReference type="InterPro" id="IPR036852">
    <property type="entry name" value="Peptidase_S8/S53_dom_sf"/>
</dbReference>
<dbReference type="EMBL" id="JBHUDE010000129">
    <property type="protein sequence ID" value="MFD1608730.1"/>
    <property type="molecule type" value="Genomic_DNA"/>
</dbReference>
<gene>
    <name evidence="5" type="ORF">ACFSBH_13985</name>
</gene>
<dbReference type="InterPro" id="IPR000209">
    <property type="entry name" value="Peptidase_S8/S53_dom"/>
</dbReference>
<organism evidence="5 6">
    <name type="scientific">Oceanobacillus luteolus</name>
    <dbReference type="NCBI Taxonomy" id="1274358"/>
    <lineage>
        <taxon>Bacteria</taxon>
        <taxon>Bacillati</taxon>
        <taxon>Bacillota</taxon>
        <taxon>Bacilli</taxon>
        <taxon>Bacillales</taxon>
        <taxon>Bacillaceae</taxon>
        <taxon>Oceanobacillus</taxon>
    </lineage>
</organism>
<evidence type="ECO:0000256" key="3">
    <source>
        <dbReference type="PROSITE-ProRule" id="PRU01240"/>
    </source>
</evidence>
<comment type="similarity">
    <text evidence="1 3">Belongs to the peptidase S8 family.</text>
</comment>
<evidence type="ECO:0000259" key="4">
    <source>
        <dbReference type="Pfam" id="PF00082"/>
    </source>
</evidence>
<name>A0ABW4HU91_9BACI</name>
<dbReference type="PROSITE" id="PS00136">
    <property type="entry name" value="SUBTILASE_ASP"/>
    <property type="match status" value="1"/>
</dbReference>
<evidence type="ECO:0000313" key="6">
    <source>
        <dbReference type="Proteomes" id="UP001597221"/>
    </source>
</evidence>
<dbReference type="Pfam" id="PF00082">
    <property type="entry name" value="Peptidase_S8"/>
    <property type="match status" value="1"/>
</dbReference>
<evidence type="ECO:0000256" key="1">
    <source>
        <dbReference type="ARBA" id="ARBA00011073"/>
    </source>
</evidence>
<keyword evidence="6" id="KW-1185">Reference proteome</keyword>
<proteinExistence type="inferred from homology"/>
<feature type="domain" description="Peptidase S8/S53" evidence="4">
    <location>
        <begin position="41"/>
        <end position="78"/>
    </location>
</feature>
<keyword evidence="2" id="KW-0378">Hydrolase</keyword>